<protein>
    <submittedName>
        <fullName evidence="3">Eukaryotic initiation factor</fullName>
    </submittedName>
</protein>
<dbReference type="PROSITE" id="PS00039">
    <property type="entry name" value="DEAD_ATP_HELICASE"/>
    <property type="match status" value="1"/>
</dbReference>
<dbReference type="EMBL" id="CP097510">
    <property type="protein sequence ID" value="URE37405.1"/>
    <property type="molecule type" value="Genomic_DNA"/>
</dbReference>
<keyword evidence="4" id="KW-1185">Reference proteome</keyword>
<feature type="domain" description="DEAD/DEAH-box helicase" evidence="2">
    <location>
        <begin position="43"/>
        <end position="116"/>
    </location>
</feature>
<dbReference type="GO" id="GO:0003743">
    <property type="term" value="F:translation initiation factor activity"/>
    <property type="evidence" value="ECO:0007669"/>
    <property type="project" value="UniProtKB-KW"/>
</dbReference>
<keyword evidence="1" id="KW-0694">RNA-binding</keyword>
<keyword evidence="3" id="KW-0648">Protein biosynthesis</keyword>
<evidence type="ECO:0000256" key="1">
    <source>
        <dbReference type="ARBA" id="ARBA00022884"/>
    </source>
</evidence>
<dbReference type="OrthoDB" id="409977at2759"/>
<dbReference type="Pfam" id="PF00270">
    <property type="entry name" value="DEAD"/>
    <property type="match status" value="1"/>
</dbReference>
<dbReference type="InterPro" id="IPR000629">
    <property type="entry name" value="RNA-helicase_DEAD-box_CS"/>
</dbReference>
<name>A0A9E7HQ44_9LILI</name>
<evidence type="ECO:0000259" key="2">
    <source>
        <dbReference type="Pfam" id="PF00270"/>
    </source>
</evidence>
<organism evidence="3 4">
    <name type="scientific">Musa troglodytarum</name>
    <name type="common">fe'i banana</name>
    <dbReference type="NCBI Taxonomy" id="320322"/>
    <lineage>
        <taxon>Eukaryota</taxon>
        <taxon>Viridiplantae</taxon>
        <taxon>Streptophyta</taxon>
        <taxon>Embryophyta</taxon>
        <taxon>Tracheophyta</taxon>
        <taxon>Spermatophyta</taxon>
        <taxon>Magnoliopsida</taxon>
        <taxon>Liliopsida</taxon>
        <taxon>Zingiberales</taxon>
        <taxon>Musaceae</taxon>
        <taxon>Musa</taxon>
    </lineage>
</organism>
<dbReference type="InterPro" id="IPR027417">
    <property type="entry name" value="P-loop_NTPase"/>
</dbReference>
<evidence type="ECO:0000313" key="3">
    <source>
        <dbReference type="EMBL" id="URE37405.1"/>
    </source>
</evidence>
<accession>A0A9E7HQ44</accession>
<sequence>MGTVADRTQFDVHQFDANPDELLWFLHQPEYFLCRLRRSRGHLVGGNTVHEGQRILSSGVHHVVGTPGRVFDMLRGKAIHAEHIKLFVLDEADEMLASGYQNQVKKVFQLLPFKIQVGLSLEMVVRFTYNP</sequence>
<evidence type="ECO:0000313" key="4">
    <source>
        <dbReference type="Proteomes" id="UP001055439"/>
    </source>
</evidence>
<reference evidence="3" key="1">
    <citation type="submission" date="2022-05" db="EMBL/GenBank/DDBJ databases">
        <title>The Musa troglodytarum L. genome provides insights into the mechanism of non-climacteric behaviour and enrichment of carotenoids.</title>
        <authorList>
            <person name="Wang J."/>
        </authorList>
    </citation>
    <scope>NUCLEOTIDE SEQUENCE</scope>
    <source>
        <tissue evidence="3">Leaf</tissue>
    </source>
</reference>
<dbReference type="InterPro" id="IPR011545">
    <property type="entry name" value="DEAD/DEAH_box_helicase_dom"/>
</dbReference>
<dbReference type="AlphaFoldDB" id="A0A9E7HQ44"/>
<keyword evidence="3" id="KW-0396">Initiation factor</keyword>
<dbReference type="SUPFAM" id="SSF52540">
    <property type="entry name" value="P-loop containing nucleoside triphosphate hydrolases"/>
    <property type="match status" value="1"/>
</dbReference>
<dbReference type="Gene3D" id="3.40.50.300">
    <property type="entry name" value="P-loop containing nucleotide triphosphate hydrolases"/>
    <property type="match status" value="1"/>
</dbReference>
<dbReference type="Proteomes" id="UP001055439">
    <property type="component" value="Chromosome 8"/>
</dbReference>
<dbReference type="GO" id="GO:0005524">
    <property type="term" value="F:ATP binding"/>
    <property type="evidence" value="ECO:0007669"/>
    <property type="project" value="InterPro"/>
</dbReference>
<proteinExistence type="predicted"/>
<dbReference type="GO" id="GO:0003723">
    <property type="term" value="F:RNA binding"/>
    <property type="evidence" value="ECO:0007669"/>
    <property type="project" value="UniProtKB-KW"/>
</dbReference>
<dbReference type="PANTHER" id="PTHR47958">
    <property type="entry name" value="ATP-DEPENDENT RNA HELICASE DBP3"/>
    <property type="match status" value="1"/>
</dbReference>
<gene>
    <name evidence="3" type="ORF">MUK42_07292</name>
</gene>